<dbReference type="CDD" id="cd13954">
    <property type="entry name" value="7tmA_OR"/>
    <property type="match status" value="1"/>
</dbReference>
<feature type="transmembrane region" description="Helical" evidence="11">
    <location>
        <begin position="235"/>
        <end position="258"/>
    </location>
</feature>
<dbReference type="PROSITE" id="PS50262">
    <property type="entry name" value="G_PROTEIN_RECEP_F1_2"/>
    <property type="match status" value="1"/>
</dbReference>
<dbReference type="PANTHER" id="PTHR26452">
    <property type="entry name" value="OLFACTORY RECEPTOR"/>
    <property type="match status" value="1"/>
</dbReference>
<keyword evidence="9 10" id="KW-0807">Transducer</keyword>
<dbReference type="Gene3D" id="1.20.1070.10">
    <property type="entry name" value="Rhodopsin 7-helix transmembrane proteins"/>
    <property type="match status" value="1"/>
</dbReference>
<organism evidence="13 14">
    <name type="scientific">Engystomops pustulosus</name>
    <name type="common">Tungara frog</name>
    <name type="synonym">Physalaemus pustulosus</name>
    <dbReference type="NCBI Taxonomy" id="76066"/>
    <lineage>
        <taxon>Eukaryota</taxon>
        <taxon>Metazoa</taxon>
        <taxon>Chordata</taxon>
        <taxon>Craniata</taxon>
        <taxon>Vertebrata</taxon>
        <taxon>Euteleostomi</taxon>
        <taxon>Amphibia</taxon>
        <taxon>Batrachia</taxon>
        <taxon>Anura</taxon>
        <taxon>Neobatrachia</taxon>
        <taxon>Hyloidea</taxon>
        <taxon>Leptodactylidae</taxon>
        <taxon>Leiuperinae</taxon>
        <taxon>Engystomops</taxon>
    </lineage>
</organism>
<protein>
    <recommendedName>
        <fullName evidence="11">Olfactory receptor</fullName>
    </recommendedName>
</protein>
<reference evidence="13" key="1">
    <citation type="thesis" date="2020" institute="ProQuest LLC" country="789 East Eisenhower Parkway, Ann Arbor, MI, USA">
        <title>Comparative Genomics and Chromosome Evolution.</title>
        <authorList>
            <person name="Mudd A.B."/>
        </authorList>
    </citation>
    <scope>NUCLEOTIDE SEQUENCE</scope>
    <source>
        <strain evidence="13">237g6f4</strain>
        <tissue evidence="13">Blood</tissue>
    </source>
</reference>
<keyword evidence="6 10" id="KW-0297">G-protein coupled receptor</keyword>
<evidence type="ECO:0000313" key="13">
    <source>
        <dbReference type="EMBL" id="KAG8550966.1"/>
    </source>
</evidence>
<keyword evidence="7 11" id="KW-0472">Membrane</keyword>
<dbReference type="InterPro" id="IPR000725">
    <property type="entry name" value="Olfact_rcpt"/>
</dbReference>
<proteinExistence type="inferred from homology"/>
<comment type="subcellular location">
    <subcellularLocation>
        <location evidence="1 11">Cell membrane</location>
        <topology evidence="1 11">Multi-pass membrane protein</topology>
    </subcellularLocation>
</comment>
<dbReference type="FunFam" id="1.20.1070.10:FF:000015">
    <property type="entry name" value="Olfactory receptor"/>
    <property type="match status" value="1"/>
</dbReference>
<feature type="transmembrane region" description="Helical" evidence="11">
    <location>
        <begin position="270"/>
        <end position="289"/>
    </location>
</feature>
<evidence type="ECO:0000256" key="8">
    <source>
        <dbReference type="ARBA" id="ARBA00023170"/>
    </source>
</evidence>
<evidence type="ECO:0000313" key="14">
    <source>
        <dbReference type="Proteomes" id="UP000824782"/>
    </source>
</evidence>
<keyword evidence="5 11" id="KW-1133">Transmembrane helix</keyword>
<dbReference type="InterPro" id="IPR000276">
    <property type="entry name" value="GPCR_Rhodpsn"/>
</dbReference>
<feature type="transmembrane region" description="Helical" evidence="11">
    <location>
        <begin position="98"/>
        <end position="117"/>
    </location>
</feature>
<dbReference type="InterPro" id="IPR017452">
    <property type="entry name" value="GPCR_Rhodpsn_7TM"/>
</dbReference>
<evidence type="ECO:0000256" key="1">
    <source>
        <dbReference type="ARBA" id="ARBA00004651"/>
    </source>
</evidence>
<dbReference type="AlphaFoldDB" id="A0AAV6ZNV8"/>
<dbReference type="Pfam" id="PF13853">
    <property type="entry name" value="7tm_4"/>
    <property type="match status" value="1"/>
</dbReference>
<evidence type="ECO:0000256" key="11">
    <source>
        <dbReference type="RuleBase" id="RU363047"/>
    </source>
</evidence>
<feature type="transmembrane region" description="Helical" evidence="11">
    <location>
        <begin position="200"/>
        <end position="223"/>
    </location>
</feature>
<comment type="caution">
    <text evidence="13">The sequence shown here is derived from an EMBL/GenBank/DDBJ whole genome shotgun (WGS) entry which is preliminary data.</text>
</comment>
<name>A0AAV6ZNV8_ENGPU</name>
<evidence type="ECO:0000256" key="3">
    <source>
        <dbReference type="ARBA" id="ARBA00022692"/>
    </source>
</evidence>
<evidence type="ECO:0000259" key="12">
    <source>
        <dbReference type="PROSITE" id="PS50262"/>
    </source>
</evidence>
<keyword evidence="8 10" id="KW-0675">Receptor</keyword>
<evidence type="ECO:0000256" key="5">
    <source>
        <dbReference type="ARBA" id="ARBA00022989"/>
    </source>
</evidence>
<sequence>MDNQTSVKFHILPFSLEAKDKPLIFGIFLAIYLTGIFLNLSVIAVICLDAHLHSPMYVFFCNLSSIDICYTTVVIPNLLYILLSGDDLLSVTQCFTQIYFFIAYASAEVTLLFVMGFDRYVAICHPLSYHQILNKKICILITVTIWITASLNSLLFFILLLRLTFSKVVSIKNFFCDVIDIFNASCGGSYEFNILLYAEMVVFGLFPVICNVFSYVNIVRVILRIKSKQGRRKTFSTCLSHLIVMIIYYSTGSVVYVIPFPDKTVIMKQILSVIYTVEVPMINPLIYSLRNSEIRKASRKLLKIK</sequence>
<keyword evidence="3 10" id="KW-0812">Transmembrane</keyword>
<evidence type="ECO:0000256" key="9">
    <source>
        <dbReference type="ARBA" id="ARBA00023224"/>
    </source>
</evidence>
<dbReference type="GO" id="GO:0004930">
    <property type="term" value="F:G protein-coupled receptor activity"/>
    <property type="evidence" value="ECO:0007669"/>
    <property type="project" value="UniProtKB-KW"/>
</dbReference>
<dbReference type="PROSITE" id="PS00237">
    <property type="entry name" value="G_PROTEIN_RECEP_F1_1"/>
    <property type="match status" value="1"/>
</dbReference>
<feature type="transmembrane region" description="Helical" evidence="11">
    <location>
        <begin position="137"/>
        <end position="161"/>
    </location>
</feature>
<gene>
    <name evidence="13" type="ORF">GDO81_023895</name>
</gene>
<dbReference type="Proteomes" id="UP000824782">
    <property type="component" value="Unassembled WGS sequence"/>
</dbReference>
<dbReference type="EMBL" id="WNYA01000014">
    <property type="protein sequence ID" value="KAG8550966.1"/>
    <property type="molecule type" value="Genomic_DNA"/>
</dbReference>
<dbReference type="SMART" id="SM01381">
    <property type="entry name" value="7TM_GPCR_Srsx"/>
    <property type="match status" value="1"/>
</dbReference>
<evidence type="ECO:0000256" key="4">
    <source>
        <dbReference type="ARBA" id="ARBA00022725"/>
    </source>
</evidence>
<accession>A0AAV6ZNV8</accession>
<keyword evidence="11" id="KW-0716">Sensory transduction</keyword>
<dbReference type="InterPro" id="IPR050516">
    <property type="entry name" value="Olfactory_GPCR"/>
</dbReference>
<keyword evidence="14" id="KW-1185">Reference proteome</keyword>
<dbReference type="SUPFAM" id="SSF81321">
    <property type="entry name" value="Family A G protein-coupled receptor-like"/>
    <property type="match status" value="1"/>
</dbReference>
<keyword evidence="2 11" id="KW-1003">Cell membrane</keyword>
<evidence type="ECO:0000256" key="10">
    <source>
        <dbReference type="RuleBase" id="RU000688"/>
    </source>
</evidence>
<dbReference type="GO" id="GO:0004984">
    <property type="term" value="F:olfactory receptor activity"/>
    <property type="evidence" value="ECO:0007669"/>
    <property type="project" value="InterPro"/>
</dbReference>
<dbReference type="GO" id="GO:0005886">
    <property type="term" value="C:plasma membrane"/>
    <property type="evidence" value="ECO:0007669"/>
    <property type="project" value="UniProtKB-SubCell"/>
</dbReference>
<evidence type="ECO:0000256" key="6">
    <source>
        <dbReference type="ARBA" id="ARBA00023040"/>
    </source>
</evidence>
<evidence type="ECO:0000256" key="7">
    <source>
        <dbReference type="ARBA" id="ARBA00023136"/>
    </source>
</evidence>
<dbReference type="PRINTS" id="PR00245">
    <property type="entry name" value="OLFACTORYR"/>
</dbReference>
<dbReference type="PRINTS" id="PR00237">
    <property type="entry name" value="GPCRRHODOPSN"/>
</dbReference>
<comment type="similarity">
    <text evidence="10">Belongs to the G-protein coupled receptor 1 family.</text>
</comment>
<feature type="transmembrane region" description="Helical" evidence="11">
    <location>
        <begin position="23"/>
        <end position="48"/>
    </location>
</feature>
<keyword evidence="4 11" id="KW-0552">Olfaction</keyword>
<evidence type="ECO:0000256" key="2">
    <source>
        <dbReference type="ARBA" id="ARBA00022475"/>
    </source>
</evidence>
<feature type="domain" description="G-protein coupled receptors family 1 profile" evidence="12">
    <location>
        <begin position="38"/>
        <end position="287"/>
    </location>
</feature>
<feature type="transmembrane region" description="Helical" evidence="11">
    <location>
        <begin position="60"/>
        <end position="83"/>
    </location>
</feature>